<dbReference type="InterPro" id="IPR010183">
    <property type="entry name" value="Phage_lambda_Bet"/>
</dbReference>
<dbReference type="Proteomes" id="UP000189728">
    <property type="component" value="Unassembled WGS sequence"/>
</dbReference>
<dbReference type="NCBIfam" id="TIGR01913">
    <property type="entry name" value="bet_lambda"/>
    <property type="match status" value="1"/>
</dbReference>
<dbReference type="InterPro" id="IPR018330">
    <property type="entry name" value="RecT_fam"/>
</dbReference>
<protein>
    <submittedName>
        <fullName evidence="2">Phage recombination protein Bet</fullName>
    </submittedName>
</protein>
<accession>A0AAX0LAD3</accession>
<reference evidence="2 3" key="1">
    <citation type="submission" date="2016-08" db="EMBL/GenBank/DDBJ databases">
        <title>Campylobacter species from sea mammals.</title>
        <authorList>
            <person name="Gilbert M.J."/>
            <person name="Byrne B.A."/>
            <person name="Zomer A.L."/>
            <person name="Wagenaar J.A."/>
        </authorList>
    </citation>
    <scope>NUCLEOTIDE SEQUENCE [LARGE SCALE GENOMIC DNA]</scope>
    <source>
        <strain evidence="2 3">1105248</strain>
    </source>
</reference>
<sequence>MSTEVQQIKQDEWLSEEQRQIIRKQFFPQQATNEDIAYCLNVAKSFNLNPILKQIFFVERRSQINGQWVTKIEPLAGRDSFLTLAHRSGKFGGIESKTEIKKIPMYLDGEWKEVSELVATACVYRTDTQKPFVCEVSFNEYAQFTKNGDLTSFWKSKPQTMLKKVAESQALRKAFDITGLYSLEETQEEENKPKQQKTQKQNLNNIVSQKEKDKLLADGFIDVDFSEYQYKGIA</sequence>
<feature type="region of interest" description="Disordered" evidence="1">
    <location>
        <begin position="186"/>
        <end position="206"/>
    </location>
</feature>
<evidence type="ECO:0000256" key="1">
    <source>
        <dbReference type="SAM" id="MobiDB-lite"/>
    </source>
</evidence>
<dbReference type="EMBL" id="MCRK01000036">
    <property type="protein sequence ID" value="OPA77364.1"/>
    <property type="molecule type" value="Genomic_DNA"/>
</dbReference>
<dbReference type="Pfam" id="PF03837">
    <property type="entry name" value="RecT"/>
    <property type="match status" value="1"/>
</dbReference>
<dbReference type="GO" id="GO:0003677">
    <property type="term" value="F:DNA binding"/>
    <property type="evidence" value="ECO:0007669"/>
    <property type="project" value="InterPro"/>
</dbReference>
<dbReference type="RefSeq" id="WP_069637517.1">
    <property type="nucleotide sequence ID" value="NZ_MCRK01000036.1"/>
</dbReference>
<organism evidence="2 3">
    <name type="scientific">Campylobacter pinnipediorum subsp. pinnipediorum</name>
    <dbReference type="NCBI Taxonomy" id="1660067"/>
    <lineage>
        <taxon>Bacteria</taxon>
        <taxon>Pseudomonadati</taxon>
        <taxon>Campylobacterota</taxon>
        <taxon>Epsilonproteobacteria</taxon>
        <taxon>Campylobacterales</taxon>
        <taxon>Campylobacteraceae</taxon>
        <taxon>Campylobacter</taxon>
    </lineage>
</organism>
<comment type="caution">
    <text evidence="2">The sequence shown here is derived from an EMBL/GenBank/DDBJ whole genome shotgun (WGS) entry which is preliminary data.</text>
</comment>
<feature type="compositionally biased region" description="Low complexity" evidence="1">
    <location>
        <begin position="196"/>
        <end position="205"/>
    </location>
</feature>
<gene>
    <name evidence="2" type="ORF">BFG04_04520</name>
</gene>
<dbReference type="AlphaFoldDB" id="A0AAX0LAD3"/>
<evidence type="ECO:0000313" key="2">
    <source>
        <dbReference type="EMBL" id="OPA77364.1"/>
    </source>
</evidence>
<proteinExistence type="predicted"/>
<name>A0AAX0LAD3_9BACT</name>
<evidence type="ECO:0000313" key="3">
    <source>
        <dbReference type="Proteomes" id="UP000189728"/>
    </source>
</evidence>
<dbReference type="GO" id="GO:0006310">
    <property type="term" value="P:DNA recombination"/>
    <property type="evidence" value="ECO:0007669"/>
    <property type="project" value="InterPro"/>
</dbReference>